<dbReference type="GO" id="GO:0016020">
    <property type="term" value="C:membrane"/>
    <property type="evidence" value="ECO:0007669"/>
    <property type="project" value="InterPro"/>
</dbReference>
<protein>
    <recommendedName>
        <fullName evidence="2">histidine kinase</fullName>
        <ecNumber evidence="2">2.7.13.3</ecNumber>
    </recommendedName>
</protein>
<dbReference type="Gene3D" id="3.30.565.10">
    <property type="entry name" value="Histidine kinase-like ATPase, C-terminal domain"/>
    <property type="match status" value="1"/>
</dbReference>
<dbReference type="EC" id="2.7.13.3" evidence="2"/>
<evidence type="ECO:0000256" key="7">
    <source>
        <dbReference type="ARBA" id="ARBA00022840"/>
    </source>
</evidence>
<reference evidence="11 12" key="1">
    <citation type="submission" date="2018-11" db="EMBL/GenBank/DDBJ databases">
        <title>Genomes From Bacteria Associated with the Canine Oral Cavity: a Test Case for Automated Genome-Based Taxonomic Assignment.</title>
        <authorList>
            <person name="Coil D.A."/>
            <person name="Jospin G."/>
            <person name="Darling A.E."/>
            <person name="Wallis C."/>
            <person name="Davis I.J."/>
            <person name="Harris S."/>
            <person name="Eisen J.A."/>
            <person name="Holcombe L.J."/>
            <person name="O'Flynn C."/>
        </authorList>
    </citation>
    <scope>NUCLEOTIDE SEQUENCE [LARGE SCALE GENOMIC DNA]</scope>
    <source>
        <strain evidence="11 12">OH2822_COT-296</strain>
    </source>
</reference>
<feature type="transmembrane region" description="Helical" evidence="9">
    <location>
        <begin position="76"/>
        <end position="96"/>
    </location>
</feature>
<proteinExistence type="predicted"/>
<keyword evidence="7" id="KW-0067">ATP-binding</keyword>
<feature type="domain" description="Signal transduction histidine kinase subgroup 3 dimerisation and phosphoacceptor" evidence="10">
    <location>
        <begin position="173"/>
        <end position="233"/>
    </location>
</feature>
<evidence type="ECO:0000256" key="1">
    <source>
        <dbReference type="ARBA" id="ARBA00000085"/>
    </source>
</evidence>
<dbReference type="Proteomes" id="UP000280935">
    <property type="component" value="Unassembled WGS sequence"/>
</dbReference>
<accession>A0A3P1WT34</accession>
<evidence type="ECO:0000256" key="5">
    <source>
        <dbReference type="ARBA" id="ARBA00022741"/>
    </source>
</evidence>
<evidence type="ECO:0000259" key="10">
    <source>
        <dbReference type="Pfam" id="PF07730"/>
    </source>
</evidence>
<dbReference type="PANTHER" id="PTHR24421:SF10">
    <property type="entry name" value="NITRATE_NITRITE SENSOR PROTEIN NARQ"/>
    <property type="match status" value="1"/>
</dbReference>
<feature type="transmembrane region" description="Helical" evidence="9">
    <location>
        <begin position="43"/>
        <end position="64"/>
    </location>
</feature>
<keyword evidence="6 11" id="KW-0418">Kinase</keyword>
<organism evidence="11 12">
    <name type="scientific">Arachnia propionica</name>
    <dbReference type="NCBI Taxonomy" id="1750"/>
    <lineage>
        <taxon>Bacteria</taxon>
        <taxon>Bacillati</taxon>
        <taxon>Actinomycetota</taxon>
        <taxon>Actinomycetes</taxon>
        <taxon>Propionibacteriales</taxon>
        <taxon>Propionibacteriaceae</taxon>
        <taxon>Arachnia</taxon>
    </lineage>
</organism>
<dbReference type="InterPro" id="IPR036890">
    <property type="entry name" value="HATPase_C_sf"/>
</dbReference>
<keyword evidence="5" id="KW-0547">Nucleotide-binding</keyword>
<gene>
    <name evidence="11" type="ORF">EII35_10540</name>
</gene>
<comment type="caution">
    <text evidence="11">The sequence shown here is derived from an EMBL/GenBank/DDBJ whole genome shotgun (WGS) entry which is preliminary data.</text>
</comment>
<keyword evidence="4" id="KW-0808">Transferase</keyword>
<keyword evidence="9" id="KW-0472">Membrane</keyword>
<feature type="transmembrane region" description="Helical" evidence="9">
    <location>
        <begin position="126"/>
        <end position="147"/>
    </location>
</feature>
<evidence type="ECO:0000256" key="2">
    <source>
        <dbReference type="ARBA" id="ARBA00012438"/>
    </source>
</evidence>
<keyword evidence="9" id="KW-1133">Transmembrane helix</keyword>
<evidence type="ECO:0000256" key="4">
    <source>
        <dbReference type="ARBA" id="ARBA00022679"/>
    </source>
</evidence>
<name>A0A3P1WT34_9ACTN</name>
<dbReference type="Pfam" id="PF07730">
    <property type="entry name" value="HisKA_3"/>
    <property type="match status" value="1"/>
</dbReference>
<dbReference type="OrthoDB" id="3728768at2"/>
<dbReference type="EMBL" id="RQYT01000026">
    <property type="protein sequence ID" value="RRD48937.1"/>
    <property type="molecule type" value="Genomic_DNA"/>
</dbReference>
<evidence type="ECO:0000313" key="11">
    <source>
        <dbReference type="EMBL" id="RRD48937.1"/>
    </source>
</evidence>
<evidence type="ECO:0000256" key="6">
    <source>
        <dbReference type="ARBA" id="ARBA00022777"/>
    </source>
</evidence>
<dbReference type="GO" id="GO:0000155">
    <property type="term" value="F:phosphorelay sensor kinase activity"/>
    <property type="evidence" value="ECO:0007669"/>
    <property type="project" value="InterPro"/>
</dbReference>
<comment type="catalytic activity">
    <reaction evidence="1">
        <text>ATP + protein L-histidine = ADP + protein N-phospho-L-histidine.</text>
        <dbReference type="EC" id="2.7.13.3"/>
    </reaction>
</comment>
<dbReference type="GO" id="GO:0046983">
    <property type="term" value="F:protein dimerization activity"/>
    <property type="evidence" value="ECO:0007669"/>
    <property type="project" value="InterPro"/>
</dbReference>
<keyword evidence="3" id="KW-0597">Phosphoprotein</keyword>
<keyword evidence="8" id="KW-0902">Two-component regulatory system</keyword>
<evidence type="ECO:0000256" key="8">
    <source>
        <dbReference type="ARBA" id="ARBA00023012"/>
    </source>
</evidence>
<evidence type="ECO:0000256" key="9">
    <source>
        <dbReference type="SAM" id="Phobius"/>
    </source>
</evidence>
<dbReference type="InterPro" id="IPR050482">
    <property type="entry name" value="Sensor_HK_TwoCompSys"/>
</dbReference>
<dbReference type="AlphaFoldDB" id="A0A3P1WT34"/>
<dbReference type="PANTHER" id="PTHR24421">
    <property type="entry name" value="NITRATE/NITRITE SENSOR PROTEIN NARX-RELATED"/>
    <property type="match status" value="1"/>
</dbReference>
<dbReference type="InterPro" id="IPR011712">
    <property type="entry name" value="Sig_transdc_His_kin_sub3_dim/P"/>
</dbReference>
<evidence type="ECO:0000313" key="12">
    <source>
        <dbReference type="Proteomes" id="UP000280935"/>
    </source>
</evidence>
<sequence>MVQRGRFAAAGMILRQSVEPVIGVVVFLFAVASSRSSVALADVMVWVLMLSALVLLPVFPRVALALGAGYFVAWKVVGDSTPVMVIGGAVIVHNWFAHNRPWRIPLAIAYPVMTLAVWVDSTSLQFFLANAVFFFGLSAVAVAAGIVTRGRLAREERIRAEGEQATRRIRLLTASELHDSVAQTQSLVVMRLQELAEHPLLHRELTPQVSELLDMANGATKELRSAMSALRDVDKEFGAVGQSRDVESLAQQWHQFESVLREGGFEPRGGLDVGNVALPRPLDHAASRILGELVANIIWHGNPGPCLMHGVVKGGKLFLRVSNDVAGTGAPRKESGGQGISGIESRVAELGGTCSFSSENGQWLAEVILPIR</sequence>
<feature type="transmembrane region" description="Helical" evidence="9">
    <location>
        <begin position="102"/>
        <end position="119"/>
    </location>
</feature>
<dbReference type="RefSeq" id="WP_125228432.1">
    <property type="nucleotide sequence ID" value="NZ_RQYT01000026.1"/>
</dbReference>
<dbReference type="GO" id="GO:0005524">
    <property type="term" value="F:ATP binding"/>
    <property type="evidence" value="ECO:0007669"/>
    <property type="project" value="UniProtKB-KW"/>
</dbReference>
<evidence type="ECO:0000256" key="3">
    <source>
        <dbReference type="ARBA" id="ARBA00022553"/>
    </source>
</evidence>
<keyword evidence="9" id="KW-0812">Transmembrane</keyword>